<protein>
    <submittedName>
        <fullName evidence="2">DEAD/DEAH box helicase family protein</fullName>
    </submittedName>
</protein>
<organism evidence="2 3">
    <name type="scientific">Candidatus Accumulibacter affinis</name>
    <dbReference type="NCBI Taxonomy" id="2954384"/>
    <lineage>
        <taxon>Bacteria</taxon>
        <taxon>Pseudomonadati</taxon>
        <taxon>Pseudomonadota</taxon>
        <taxon>Betaproteobacteria</taxon>
        <taxon>Candidatus Accumulibacter</taxon>
    </lineage>
</organism>
<accession>A0A935W3T8</accession>
<sequence>MFALKNYQEKALAALNSFFCKVRTVGLEAAWRACAPLHEKNGYTRPANYDSSALGDVPAVCVRIPTGGGKTFLAAHAVADAGKALRDTAAPVALWLVPSDAIRSQTLAALTTQRNPCREALTQHFGERVRVCALDDLATVGPQEVGSNGGNCAVIIVATIQSFNVKDKTIRTVYSFDESLAPHFHGLTPQQETRLDRVTEADIDAQRYLTGADLGRVKASLANWLTLHQPIVVVDEAHNNRTGQAFHTLRNLHPACVIELTATPMPDSNVIFHVGAQALASEDMIKLPIVLMEHNTGWKDAVRDAILTRDRLEGLAAKEPEYIRPVLLFQAEGVNGEANVEALLAHLTSSDGEKLDRKQIAVATGVQKELDGIVLAEPICAIRYVITVKALKEGWDCPFAYVLCSLQDMKSGKDVEQLLGRVLRMPYARPRQQPELGKAYAHVVSMTTARAADALADRLVNNMGFERYEAQAAIVPAQTVIPSFPFPDEGGQRPLMPVEAVIPLPFTPMQPIPDALQDSIEIRPTSTGATVIVRGELTGKVEDFLLAACNPGKQQQAVQDAIGRERARQDAQQAPATRGEPFAPLPQLCLLRDDHLQPVERRVLADLGDFDLFTEPVSLHGFAVRESGTAFEIDVDGDKVVYGVADSGQLHLNEVAPHASEHDLVQWLDRECRHVDNGQAALVKWLLAVTYHLIADRGFSLTALVRGKYLLAGAIRREIDRRRQLAVNHGFQKALPGFTASPMLADGFRYAFIFQPNQYPAQPPFYSGRYRFRNHYYPIIHDLREKRADGTPAEEFVCARAIDTHPAVKRWVRNVERDERFSFWLPTATDYFYPDFVAELKDGRVLVVEYKGKLQVHEDTREKDQIGRQWEASSGNRCLFLMAVADDHGRDVAGQIAAKIGTNVE</sequence>
<keyword evidence="2" id="KW-0347">Helicase</keyword>
<dbReference type="GO" id="GO:0016787">
    <property type="term" value="F:hydrolase activity"/>
    <property type="evidence" value="ECO:0007669"/>
    <property type="project" value="InterPro"/>
</dbReference>
<keyword evidence="2" id="KW-0378">Hydrolase</keyword>
<dbReference type="EMBL" id="JADJOT010000004">
    <property type="protein sequence ID" value="MBK7953399.1"/>
    <property type="molecule type" value="Genomic_DNA"/>
</dbReference>
<comment type="caution">
    <text evidence="2">The sequence shown here is derived from an EMBL/GenBank/DDBJ whole genome shotgun (WGS) entry which is preliminary data.</text>
</comment>
<evidence type="ECO:0000313" key="3">
    <source>
        <dbReference type="Proteomes" id="UP000706151"/>
    </source>
</evidence>
<dbReference type="GO" id="GO:0005524">
    <property type="term" value="F:ATP binding"/>
    <property type="evidence" value="ECO:0007669"/>
    <property type="project" value="InterPro"/>
</dbReference>
<dbReference type="InterPro" id="IPR006935">
    <property type="entry name" value="Helicase/UvrB_N"/>
</dbReference>
<name>A0A935W3T8_9PROT</name>
<dbReference type="PANTHER" id="PTHR47396">
    <property type="entry name" value="TYPE I RESTRICTION ENZYME ECOKI R PROTEIN"/>
    <property type="match status" value="1"/>
</dbReference>
<evidence type="ECO:0000313" key="2">
    <source>
        <dbReference type="EMBL" id="MBK7953399.1"/>
    </source>
</evidence>
<dbReference type="Gene3D" id="3.40.50.300">
    <property type="entry name" value="P-loop containing nucleotide triphosphate hydrolases"/>
    <property type="match status" value="2"/>
</dbReference>
<dbReference type="Pfam" id="PF04851">
    <property type="entry name" value="ResIII"/>
    <property type="match status" value="1"/>
</dbReference>
<keyword evidence="2" id="KW-0547">Nucleotide-binding</keyword>
<dbReference type="GO" id="GO:0005829">
    <property type="term" value="C:cytosol"/>
    <property type="evidence" value="ECO:0007669"/>
    <property type="project" value="TreeGrafter"/>
</dbReference>
<gene>
    <name evidence="2" type="ORF">IPK02_05175</name>
</gene>
<dbReference type="Proteomes" id="UP000706151">
    <property type="component" value="Unassembled WGS sequence"/>
</dbReference>
<dbReference type="InterPro" id="IPR027417">
    <property type="entry name" value="P-loop_NTPase"/>
</dbReference>
<dbReference type="SUPFAM" id="SSF52540">
    <property type="entry name" value="P-loop containing nucleoside triphosphate hydrolases"/>
    <property type="match status" value="2"/>
</dbReference>
<dbReference type="AlphaFoldDB" id="A0A935W3T8"/>
<keyword evidence="2" id="KW-0067">ATP-binding</keyword>
<reference evidence="2 3" key="1">
    <citation type="submission" date="2020-10" db="EMBL/GenBank/DDBJ databases">
        <title>Connecting structure to function with the recovery of over 1000 high-quality activated sludge metagenome-assembled genomes encoding full-length rRNA genes using long-read sequencing.</title>
        <authorList>
            <person name="Singleton C.M."/>
            <person name="Petriglieri F."/>
            <person name="Kristensen J.M."/>
            <person name="Kirkegaard R.H."/>
            <person name="Michaelsen T.Y."/>
            <person name="Andersen M.H."/>
            <person name="Karst S.M."/>
            <person name="Dueholm M.S."/>
            <person name="Nielsen P.H."/>
            <person name="Albertsen M."/>
        </authorList>
    </citation>
    <scope>NUCLEOTIDE SEQUENCE [LARGE SCALE GENOMIC DNA]</scope>
    <source>
        <strain evidence="2">Fred_18-Q3-R57-64_BAT3C.720</strain>
    </source>
</reference>
<dbReference type="InterPro" id="IPR050742">
    <property type="entry name" value="Helicase_Restrict-Modif_Enz"/>
</dbReference>
<dbReference type="GO" id="GO:0004386">
    <property type="term" value="F:helicase activity"/>
    <property type="evidence" value="ECO:0007669"/>
    <property type="project" value="UniProtKB-KW"/>
</dbReference>
<proteinExistence type="predicted"/>
<evidence type="ECO:0000259" key="1">
    <source>
        <dbReference type="Pfam" id="PF04851"/>
    </source>
</evidence>
<dbReference type="GO" id="GO:0003677">
    <property type="term" value="F:DNA binding"/>
    <property type="evidence" value="ECO:0007669"/>
    <property type="project" value="InterPro"/>
</dbReference>
<dbReference type="PANTHER" id="PTHR47396:SF1">
    <property type="entry name" value="ATP-DEPENDENT HELICASE IRC3-RELATED"/>
    <property type="match status" value="1"/>
</dbReference>
<feature type="domain" description="Helicase/UvrB N-terminal" evidence="1">
    <location>
        <begin position="4"/>
        <end position="264"/>
    </location>
</feature>